<evidence type="ECO:0000313" key="11">
    <source>
        <dbReference type="EMBL" id="GGN85250.1"/>
    </source>
</evidence>
<dbReference type="Gene3D" id="3.90.550.10">
    <property type="entry name" value="Spore Coat Polysaccharide Biosynthesis Protein SpsA, Chain A"/>
    <property type="match status" value="1"/>
</dbReference>
<dbReference type="InterPro" id="IPR022791">
    <property type="entry name" value="L-PG_synthase/AglD"/>
</dbReference>
<keyword evidence="6 9" id="KW-0812">Transmembrane</keyword>
<proteinExistence type="inferred from homology"/>
<dbReference type="GO" id="GO:0005886">
    <property type="term" value="C:plasma membrane"/>
    <property type="evidence" value="ECO:0007669"/>
    <property type="project" value="UniProtKB-SubCell"/>
</dbReference>
<dbReference type="InterPro" id="IPR035518">
    <property type="entry name" value="DPG_synthase"/>
</dbReference>
<dbReference type="Proteomes" id="UP000605784">
    <property type="component" value="Unassembled WGS sequence"/>
</dbReference>
<dbReference type="NCBIfam" id="TIGR00374">
    <property type="entry name" value="flippase-like domain"/>
    <property type="match status" value="1"/>
</dbReference>
<comment type="caution">
    <text evidence="11">The sequence shown here is derived from an EMBL/GenBank/DDBJ whole genome shotgun (WGS) entry which is preliminary data.</text>
</comment>
<dbReference type="PANTHER" id="PTHR10859:SF105">
    <property type="entry name" value="DOLICHYL-PHOSPHATE BETA-D-MANNOSYLTRANSFERASE"/>
    <property type="match status" value="1"/>
</dbReference>
<protein>
    <submittedName>
        <fullName evidence="11">Glycosyl transferase</fullName>
    </submittedName>
</protein>
<dbReference type="EMBL" id="BMOU01000001">
    <property type="protein sequence ID" value="GGN85250.1"/>
    <property type="molecule type" value="Genomic_DNA"/>
</dbReference>
<evidence type="ECO:0000256" key="3">
    <source>
        <dbReference type="ARBA" id="ARBA00022475"/>
    </source>
</evidence>
<reference evidence="11" key="1">
    <citation type="journal article" date="2014" name="Int. J. Syst. Evol. Microbiol.">
        <title>Complete genome sequence of Corynebacterium casei LMG S-19264T (=DSM 44701T), isolated from a smear-ripened cheese.</title>
        <authorList>
            <consortium name="US DOE Joint Genome Institute (JGI-PGF)"/>
            <person name="Walter F."/>
            <person name="Albersmeier A."/>
            <person name="Kalinowski J."/>
            <person name="Ruckert C."/>
        </authorList>
    </citation>
    <scope>NUCLEOTIDE SEQUENCE</scope>
    <source>
        <strain evidence="11">JCM 17820</strain>
    </source>
</reference>
<evidence type="ECO:0000256" key="2">
    <source>
        <dbReference type="ARBA" id="ARBA00006739"/>
    </source>
</evidence>
<keyword evidence="8 9" id="KW-0472">Membrane</keyword>
<feature type="transmembrane region" description="Helical" evidence="9">
    <location>
        <begin position="539"/>
        <end position="564"/>
    </location>
</feature>
<feature type="transmembrane region" description="Helical" evidence="9">
    <location>
        <begin position="279"/>
        <end position="297"/>
    </location>
</feature>
<dbReference type="CDD" id="cd04188">
    <property type="entry name" value="DPG_synthase"/>
    <property type="match status" value="1"/>
</dbReference>
<dbReference type="GO" id="GO:0016757">
    <property type="term" value="F:glycosyltransferase activity"/>
    <property type="evidence" value="ECO:0007669"/>
    <property type="project" value="UniProtKB-KW"/>
</dbReference>
<comment type="similarity">
    <text evidence="2">Belongs to the glycosyltransferase 2 family.</text>
</comment>
<comment type="subcellular location">
    <subcellularLocation>
        <location evidence="1">Cell membrane</location>
        <topology evidence="1">Multi-pass membrane protein</topology>
    </subcellularLocation>
</comment>
<evidence type="ECO:0000256" key="5">
    <source>
        <dbReference type="ARBA" id="ARBA00022679"/>
    </source>
</evidence>
<reference evidence="11" key="2">
    <citation type="submission" date="2020-09" db="EMBL/GenBank/DDBJ databases">
        <authorList>
            <person name="Sun Q."/>
            <person name="Ohkuma M."/>
        </authorList>
    </citation>
    <scope>NUCLEOTIDE SEQUENCE</scope>
    <source>
        <strain evidence="11">JCM 17820</strain>
    </source>
</reference>
<dbReference type="PANTHER" id="PTHR10859">
    <property type="entry name" value="GLYCOSYL TRANSFERASE"/>
    <property type="match status" value="1"/>
</dbReference>
<dbReference type="SUPFAM" id="SSF53448">
    <property type="entry name" value="Nucleotide-diphospho-sugar transferases"/>
    <property type="match status" value="1"/>
</dbReference>
<dbReference type="Pfam" id="PF03706">
    <property type="entry name" value="LPG_synthase_TM"/>
    <property type="match status" value="1"/>
</dbReference>
<dbReference type="Pfam" id="PF00535">
    <property type="entry name" value="Glycos_transf_2"/>
    <property type="match status" value="1"/>
</dbReference>
<evidence type="ECO:0000256" key="6">
    <source>
        <dbReference type="ARBA" id="ARBA00022692"/>
    </source>
</evidence>
<feature type="domain" description="Glycosyltransferase 2-like" evidence="10">
    <location>
        <begin position="7"/>
        <end position="175"/>
    </location>
</feature>
<dbReference type="InterPro" id="IPR029044">
    <property type="entry name" value="Nucleotide-diphossugar_trans"/>
</dbReference>
<keyword evidence="3" id="KW-1003">Cell membrane</keyword>
<evidence type="ECO:0000259" key="10">
    <source>
        <dbReference type="Pfam" id="PF00535"/>
    </source>
</evidence>
<feature type="transmembrane region" description="Helical" evidence="9">
    <location>
        <begin position="365"/>
        <end position="384"/>
    </location>
</feature>
<evidence type="ECO:0000256" key="1">
    <source>
        <dbReference type="ARBA" id="ARBA00004651"/>
    </source>
</evidence>
<dbReference type="GO" id="GO:0006487">
    <property type="term" value="P:protein N-linked glycosylation"/>
    <property type="evidence" value="ECO:0007669"/>
    <property type="project" value="TreeGrafter"/>
</dbReference>
<feature type="transmembrane region" description="Helical" evidence="9">
    <location>
        <begin position="411"/>
        <end position="433"/>
    </location>
</feature>
<name>A0A830GGH6_9EURY</name>
<feature type="transmembrane region" description="Helical" evidence="9">
    <location>
        <begin position="485"/>
        <end position="504"/>
    </location>
</feature>
<keyword evidence="12" id="KW-1185">Reference proteome</keyword>
<sequence>MTDVEVSVVLPAYNEEDTIERTVSVTLETLAAFLPEDAFEVIVAEDGCADRTPEIATRLADEDDRVRHIHSDRRLGRGGALEYAFDRADGQTLVYFDTDLATDMRHLEELVESVRSGEYDVATGSRWMPENRADRPAKRGIPSIGYNTLVRGVLRSDLKDHQCGFKAFDRQAFEALAPSVQDEHWFWDTEMLVKAQRRGFSVKEFAVDWEPKGDSKVDIVRDVFGMGSQILRTGWELSVRPRITRRVSLGAGTALVVVALLLMTQYLNPHTVLNEMAGADPALVGASAVVYALSWPLRGARYRDILQSMGFRERWDFLTGAVFISQTGNLVFPARAGDAVRAYVVKARRSIPYPSGFASLAVERVFDLLTITLLAGVVLMGLAATGSADTLVGAVTGDVAGGDAAASGQTAIAVAAFVGVAAIGSVVAIVASAHSDRNLVRRTVGRLSDDSYADYVAGVVERFVGDVQTVAGDGRSFARVGLASLAIWALDVVTALLVFAAFGYPLTPSLVAVGFFAVSVGNLAKVLPLTPGGVGLYEGAFTVIVVPLTPAGIGVATALSVAIVDHAVKNAVTIVGGVTSMAWLNVSLTKAVEESRTAADVEPEATD</sequence>
<evidence type="ECO:0000256" key="8">
    <source>
        <dbReference type="ARBA" id="ARBA00023136"/>
    </source>
</evidence>
<organism evidence="11 12">
    <name type="scientific">Haloarcula pellucida</name>
    <dbReference type="NCBI Taxonomy" id="1427151"/>
    <lineage>
        <taxon>Archaea</taxon>
        <taxon>Methanobacteriati</taxon>
        <taxon>Methanobacteriota</taxon>
        <taxon>Stenosarchaea group</taxon>
        <taxon>Halobacteria</taxon>
        <taxon>Halobacteriales</taxon>
        <taxon>Haloarculaceae</taxon>
        <taxon>Haloarcula</taxon>
    </lineage>
</organism>
<evidence type="ECO:0000313" key="12">
    <source>
        <dbReference type="Proteomes" id="UP000605784"/>
    </source>
</evidence>
<gene>
    <name evidence="11" type="ORF">GCM10009030_01500</name>
</gene>
<dbReference type="AlphaFoldDB" id="A0A830GGH6"/>
<evidence type="ECO:0000256" key="7">
    <source>
        <dbReference type="ARBA" id="ARBA00022989"/>
    </source>
</evidence>
<feature type="transmembrane region" description="Helical" evidence="9">
    <location>
        <begin position="247"/>
        <end position="267"/>
    </location>
</feature>
<dbReference type="RefSeq" id="WP_188993635.1">
    <property type="nucleotide sequence ID" value="NZ_BMOU01000001.1"/>
</dbReference>
<accession>A0A830GGH6</accession>
<keyword evidence="7 9" id="KW-1133">Transmembrane helix</keyword>
<evidence type="ECO:0000256" key="4">
    <source>
        <dbReference type="ARBA" id="ARBA00022676"/>
    </source>
</evidence>
<dbReference type="InterPro" id="IPR001173">
    <property type="entry name" value="Glyco_trans_2-like"/>
</dbReference>
<keyword evidence="5 11" id="KW-0808">Transferase</keyword>
<evidence type="ECO:0000256" key="9">
    <source>
        <dbReference type="SAM" id="Phobius"/>
    </source>
</evidence>
<keyword evidence="4" id="KW-0328">Glycosyltransferase</keyword>